<dbReference type="PROSITE" id="PS51318">
    <property type="entry name" value="TAT"/>
    <property type="match status" value="1"/>
</dbReference>
<dbReference type="Pfam" id="PF03401">
    <property type="entry name" value="TctC"/>
    <property type="match status" value="1"/>
</dbReference>
<name>A0ABT9E4F3_9PROT</name>
<dbReference type="InterPro" id="IPR042100">
    <property type="entry name" value="Bug_dom1"/>
</dbReference>
<dbReference type="Gene3D" id="3.40.190.10">
    <property type="entry name" value="Periplasmic binding protein-like II"/>
    <property type="match status" value="1"/>
</dbReference>
<dbReference type="EMBL" id="JAUTWS010000024">
    <property type="protein sequence ID" value="MDO9711051.1"/>
    <property type="molecule type" value="Genomic_DNA"/>
</dbReference>
<evidence type="ECO:0000256" key="2">
    <source>
        <dbReference type="SAM" id="SignalP"/>
    </source>
</evidence>
<dbReference type="SUPFAM" id="SSF53850">
    <property type="entry name" value="Periplasmic binding protein-like II"/>
    <property type="match status" value="1"/>
</dbReference>
<comment type="caution">
    <text evidence="3">The sequence shown here is derived from an EMBL/GenBank/DDBJ whole genome shotgun (WGS) entry which is preliminary data.</text>
</comment>
<gene>
    <name evidence="3" type="ORF">Q7A36_22050</name>
</gene>
<dbReference type="InterPro" id="IPR005064">
    <property type="entry name" value="BUG"/>
</dbReference>
<comment type="similarity">
    <text evidence="1">Belongs to the UPF0065 (bug) family.</text>
</comment>
<keyword evidence="2" id="KW-0732">Signal</keyword>
<dbReference type="PIRSF" id="PIRSF017082">
    <property type="entry name" value="YflP"/>
    <property type="match status" value="1"/>
</dbReference>
<dbReference type="PANTHER" id="PTHR42928">
    <property type="entry name" value="TRICARBOXYLATE-BINDING PROTEIN"/>
    <property type="match status" value="1"/>
</dbReference>
<organism evidence="3 4">
    <name type="scientific">Paracraurococcus lichenis</name>
    <dbReference type="NCBI Taxonomy" id="3064888"/>
    <lineage>
        <taxon>Bacteria</taxon>
        <taxon>Pseudomonadati</taxon>
        <taxon>Pseudomonadota</taxon>
        <taxon>Alphaproteobacteria</taxon>
        <taxon>Acetobacterales</taxon>
        <taxon>Roseomonadaceae</taxon>
        <taxon>Paracraurococcus</taxon>
    </lineage>
</organism>
<feature type="chain" id="PRO_5047217866" evidence="2">
    <location>
        <begin position="26"/>
        <end position="325"/>
    </location>
</feature>
<dbReference type="Gene3D" id="3.40.190.150">
    <property type="entry name" value="Bordetella uptake gene, domain 1"/>
    <property type="match status" value="1"/>
</dbReference>
<dbReference type="RefSeq" id="WP_305105911.1">
    <property type="nucleotide sequence ID" value="NZ_JAUTWS010000024.1"/>
</dbReference>
<sequence>MIQRRHLLGSAGAAGLLAAPGLARAQAWPARPVTLVVPWAAGGGTDIVARIFAQGFEQELKQPVNVVNRTGGGGITGHSAVATAAPDGYTIGTGTSEFANYRTLGLADLGPEQFDLLSRIAALPAGVTVSVQSGWGDVAAFARALKESPRGRITGSGVGTGGAWHLAAAGLCRALGLEADRIRWIPSNGGAPALQDLVAGGIGVFTGSPIEAQSLAAAGRVKVLAVMGEQRLSTMPDVPTLREAGLPWAYANWFSLVAPKGIPAPLREVLLAAAQRAHARAEVQDQLRARGIVPVWDGPQAFAGFVANFAETSAVLLRELGLAKA</sequence>
<dbReference type="CDD" id="cd07012">
    <property type="entry name" value="PBP2_Bug_TTT"/>
    <property type="match status" value="1"/>
</dbReference>
<accession>A0ABT9E4F3</accession>
<evidence type="ECO:0000313" key="4">
    <source>
        <dbReference type="Proteomes" id="UP001243009"/>
    </source>
</evidence>
<proteinExistence type="inferred from homology"/>
<reference evidence="3 4" key="1">
    <citation type="submission" date="2023-08" db="EMBL/GenBank/DDBJ databases">
        <title>The draft genome sequence of Paracraurococcus sp. LOR1-02.</title>
        <authorList>
            <person name="Kingkaew E."/>
            <person name="Tanasupawat S."/>
        </authorList>
    </citation>
    <scope>NUCLEOTIDE SEQUENCE [LARGE SCALE GENOMIC DNA]</scope>
    <source>
        <strain evidence="3 4">LOR1-02</strain>
    </source>
</reference>
<dbReference type="InterPro" id="IPR006311">
    <property type="entry name" value="TAT_signal"/>
</dbReference>
<evidence type="ECO:0000256" key="1">
    <source>
        <dbReference type="ARBA" id="ARBA00006987"/>
    </source>
</evidence>
<keyword evidence="4" id="KW-1185">Reference proteome</keyword>
<feature type="signal peptide" evidence="2">
    <location>
        <begin position="1"/>
        <end position="25"/>
    </location>
</feature>
<dbReference type="PANTHER" id="PTHR42928:SF5">
    <property type="entry name" value="BLR1237 PROTEIN"/>
    <property type="match status" value="1"/>
</dbReference>
<protein>
    <submittedName>
        <fullName evidence="3">Tripartite tricarboxylate transporter substrate binding protein</fullName>
    </submittedName>
</protein>
<evidence type="ECO:0000313" key="3">
    <source>
        <dbReference type="EMBL" id="MDO9711051.1"/>
    </source>
</evidence>
<dbReference type="Proteomes" id="UP001243009">
    <property type="component" value="Unassembled WGS sequence"/>
</dbReference>